<evidence type="ECO:0000313" key="3">
    <source>
        <dbReference type="EMBL" id="MBA0788176.1"/>
    </source>
</evidence>
<evidence type="ECO:0000313" key="4">
    <source>
        <dbReference type="Proteomes" id="UP000593568"/>
    </source>
</evidence>
<comment type="caution">
    <text evidence="3">The sequence shown here is derived from an EMBL/GenBank/DDBJ whole genome shotgun (WGS) entry which is preliminary data.</text>
</comment>
<dbReference type="InterPro" id="IPR046349">
    <property type="entry name" value="C1-like_sf"/>
</dbReference>
<sequence length="125" mass="14414">MIIIILRSSGCRTDLSNTYGCKDCNFGLCLHCVMRPTRVGQNCDDHPLNLTYHKINDYTKYHYCDICEEERDSKNWFYHCETCDTSAYVDCVHSSNSGAPTMRETIHTLSLLSRNFFTTLNVLNV</sequence>
<proteinExistence type="predicted"/>
<dbReference type="PANTHER" id="PTHR32410">
    <property type="entry name" value="CYSTEINE/HISTIDINE-RICH C1 DOMAIN FAMILY PROTEIN"/>
    <property type="match status" value="1"/>
</dbReference>
<dbReference type="PANTHER" id="PTHR32410:SF169">
    <property type="entry name" value="C1 DOMAIN FAMILY PROTEIN, PUTATIVE-RELATED"/>
    <property type="match status" value="1"/>
</dbReference>
<keyword evidence="1" id="KW-0677">Repeat</keyword>
<dbReference type="EMBL" id="JABEZW010227282">
    <property type="protein sequence ID" value="MBA0788176.1"/>
    <property type="molecule type" value="Genomic_DNA"/>
</dbReference>
<name>A0A7J9FS79_9ROSI</name>
<dbReference type="SUPFAM" id="SSF57889">
    <property type="entry name" value="Cysteine-rich domain"/>
    <property type="match status" value="1"/>
</dbReference>
<protein>
    <recommendedName>
        <fullName evidence="2">DC1 domain-containing protein</fullName>
    </recommendedName>
</protein>
<reference evidence="3 4" key="1">
    <citation type="journal article" date="2019" name="Genome Biol. Evol.">
        <title>Insights into the evolution of the New World diploid cottons (Gossypium, subgenus Houzingenia) based on genome sequencing.</title>
        <authorList>
            <person name="Grover C.E."/>
            <person name="Arick M.A. 2nd"/>
            <person name="Thrash A."/>
            <person name="Conover J.L."/>
            <person name="Sanders W.S."/>
            <person name="Peterson D.G."/>
            <person name="Frelichowski J.E."/>
            <person name="Scheffler J.A."/>
            <person name="Scheffler B.E."/>
            <person name="Wendel J.F."/>
        </authorList>
    </citation>
    <scope>NUCLEOTIDE SEQUENCE [LARGE SCALE GENOMIC DNA]</scope>
    <source>
        <strain evidence="3">8</strain>
        <tissue evidence="3">Leaf</tissue>
    </source>
</reference>
<dbReference type="Pfam" id="PF03107">
    <property type="entry name" value="C1_2"/>
    <property type="match status" value="1"/>
</dbReference>
<keyword evidence="4" id="KW-1185">Reference proteome</keyword>
<gene>
    <name evidence="3" type="ORF">Gotri_025670</name>
</gene>
<dbReference type="InterPro" id="IPR053192">
    <property type="entry name" value="Vacuole_Formation_Reg"/>
</dbReference>
<dbReference type="InterPro" id="IPR004146">
    <property type="entry name" value="DC1"/>
</dbReference>
<accession>A0A7J9FS79</accession>
<dbReference type="AlphaFoldDB" id="A0A7J9FS79"/>
<feature type="domain" description="DC1" evidence="2">
    <location>
        <begin position="44"/>
        <end position="92"/>
    </location>
</feature>
<organism evidence="3 4">
    <name type="scientific">Gossypium trilobum</name>
    <dbReference type="NCBI Taxonomy" id="34281"/>
    <lineage>
        <taxon>Eukaryota</taxon>
        <taxon>Viridiplantae</taxon>
        <taxon>Streptophyta</taxon>
        <taxon>Embryophyta</taxon>
        <taxon>Tracheophyta</taxon>
        <taxon>Spermatophyta</taxon>
        <taxon>Magnoliopsida</taxon>
        <taxon>eudicotyledons</taxon>
        <taxon>Gunneridae</taxon>
        <taxon>Pentapetalae</taxon>
        <taxon>rosids</taxon>
        <taxon>malvids</taxon>
        <taxon>Malvales</taxon>
        <taxon>Malvaceae</taxon>
        <taxon>Malvoideae</taxon>
        <taxon>Gossypium</taxon>
    </lineage>
</organism>
<evidence type="ECO:0000259" key="2">
    <source>
        <dbReference type="Pfam" id="PF03107"/>
    </source>
</evidence>
<evidence type="ECO:0000256" key="1">
    <source>
        <dbReference type="ARBA" id="ARBA00022737"/>
    </source>
</evidence>
<dbReference type="Proteomes" id="UP000593568">
    <property type="component" value="Unassembled WGS sequence"/>
</dbReference>